<accession>A0A8R7U3S5</accession>
<feature type="region of interest" description="Disordered" evidence="1">
    <location>
        <begin position="68"/>
        <end position="120"/>
    </location>
</feature>
<dbReference type="EnsemblPlants" id="TuG1812G0400000552.01.T01">
    <property type="protein sequence ID" value="TuG1812G0400000552.01.T01"/>
    <property type="gene ID" value="TuG1812G0400000552.01"/>
</dbReference>
<evidence type="ECO:0000313" key="3">
    <source>
        <dbReference type="EnsemblPlants" id="TuG1812G0400000552.01.T01"/>
    </source>
</evidence>
<evidence type="ECO:0000256" key="2">
    <source>
        <dbReference type="SAM" id="Phobius"/>
    </source>
</evidence>
<keyword evidence="4" id="KW-1185">Reference proteome</keyword>
<organism evidence="3 4">
    <name type="scientific">Triticum urartu</name>
    <name type="common">Red wild einkorn</name>
    <name type="synonym">Crithodium urartu</name>
    <dbReference type="NCBI Taxonomy" id="4572"/>
    <lineage>
        <taxon>Eukaryota</taxon>
        <taxon>Viridiplantae</taxon>
        <taxon>Streptophyta</taxon>
        <taxon>Embryophyta</taxon>
        <taxon>Tracheophyta</taxon>
        <taxon>Spermatophyta</taxon>
        <taxon>Magnoliopsida</taxon>
        <taxon>Liliopsida</taxon>
        <taxon>Poales</taxon>
        <taxon>Poaceae</taxon>
        <taxon>BOP clade</taxon>
        <taxon>Pooideae</taxon>
        <taxon>Triticodae</taxon>
        <taxon>Triticeae</taxon>
        <taxon>Triticinae</taxon>
        <taxon>Triticum</taxon>
    </lineage>
</organism>
<keyword evidence="2" id="KW-0472">Membrane</keyword>
<protein>
    <submittedName>
        <fullName evidence="3">Uncharacterized protein</fullName>
    </submittedName>
</protein>
<name>A0A8R7U3S5_TRIUA</name>
<reference evidence="3" key="3">
    <citation type="submission" date="2022-06" db="UniProtKB">
        <authorList>
            <consortium name="EnsemblPlants"/>
        </authorList>
    </citation>
    <scope>IDENTIFICATION</scope>
</reference>
<proteinExistence type="predicted"/>
<evidence type="ECO:0000256" key="1">
    <source>
        <dbReference type="SAM" id="MobiDB-lite"/>
    </source>
</evidence>
<feature type="transmembrane region" description="Helical" evidence="2">
    <location>
        <begin position="6"/>
        <end position="26"/>
    </location>
</feature>
<dbReference type="Gramene" id="TuG1812G0400000552.01.T01">
    <property type="protein sequence ID" value="TuG1812G0400000552.01.T01"/>
    <property type="gene ID" value="TuG1812G0400000552.01"/>
</dbReference>
<reference evidence="4" key="1">
    <citation type="journal article" date="2013" name="Nature">
        <title>Draft genome of the wheat A-genome progenitor Triticum urartu.</title>
        <authorList>
            <person name="Ling H.Q."/>
            <person name="Zhao S."/>
            <person name="Liu D."/>
            <person name="Wang J."/>
            <person name="Sun H."/>
            <person name="Zhang C."/>
            <person name="Fan H."/>
            <person name="Li D."/>
            <person name="Dong L."/>
            <person name="Tao Y."/>
            <person name="Gao C."/>
            <person name="Wu H."/>
            <person name="Li Y."/>
            <person name="Cui Y."/>
            <person name="Guo X."/>
            <person name="Zheng S."/>
            <person name="Wang B."/>
            <person name="Yu K."/>
            <person name="Liang Q."/>
            <person name="Yang W."/>
            <person name="Lou X."/>
            <person name="Chen J."/>
            <person name="Feng M."/>
            <person name="Jian J."/>
            <person name="Zhang X."/>
            <person name="Luo G."/>
            <person name="Jiang Y."/>
            <person name="Liu J."/>
            <person name="Wang Z."/>
            <person name="Sha Y."/>
            <person name="Zhang B."/>
            <person name="Wu H."/>
            <person name="Tang D."/>
            <person name="Shen Q."/>
            <person name="Xue P."/>
            <person name="Zou S."/>
            <person name="Wang X."/>
            <person name="Liu X."/>
            <person name="Wang F."/>
            <person name="Yang Y."/>
            <person name="An X."/>
            <person name="Dong Z."/>
            <person name="Zhang K."/>
            <person name="Zhang X."/>
            <person name="Luo M.C."/>
            <person name="Dvorak J."/>
            <person name="Tong Y."/>
            <person name="Wang J."/>
            <person name="Yang H."/>
            <person name="Li Z."/>
            <person name="Wang D."/>
            <person name="Zhang A."/>
            <person name="Wang J."/>
        </authorList>
    </citation>
    <scope>NUCLEOTIDE SEQUENCE</scope>
    <source>
        <strain evidence="4">cv. G1812</strain>
    </source>
</reference>
<keyword evidence="2" id="KW-0812">Transmembrane</keyword>
<keyword evidence="2" id="KW-1133">Transmembrane helix</keyword>
<evidence type="ECO:0000313" key="4">
    <source>
        <dbReference type="Proteomes" id="UP000015106"/>
    </source>
</evidence>
<sequence>HAASRKPIVSLTLARLLPILIFFLFPKSNSLPLARVPKRPRPQLPKLINEFSVSITLSGFLCILQIPQGPRRTDPQRRAGQRRHTLCPGRNTNPQRRAGQDPTVRRWRVETWSPGPAMAI</sequence>
<dbReference type="AlphaFoldDB" id="A0A8R7U3S5"/>
<reference evidence="3" key="2">
    <citation type="submission" date="2018-03" db="EMBL/GenBank/DDBJ databases">
        <title>The Triticum urartu genome reveals the dynamic nature of wheat genome evolution.</title>
        <authorList>
            <person name="Ling H."/>
            <person name="Ma B."/>
            <person name="Shi X."/>
            <person name="Liu H."/>
            <person name="Dong L."/>
            <person name="Sun H."/>
            <person name="Cao Y."/>
            <person name="Gao Q."/>
            <person name="Zheng S."/>
            <person name="Li Y."/>
            <person name="Yu Y."/>
            <person name="Du H."/>
            <person name="Qi M."/>
            <person name="Li Y."/>
            <person name="Yu H."/>
            <person name="Cui Y."/>
            <person name="Wang N."/>
            <person name="Chen C."/>
            <person name="Wu H."/>
            <person name="Zhao Y."/>
            <person name="Zhang J."/>
            <person name="Li Y."/>
            <person name="Zhou W."/>
            <person name="Zhang B."/>
            <person name="Hu W."/>
            <person name="Eijk M."/>
            <person name="Tang J."/>
            <person name="Witsenboer H."/>
            <person name="Zhao S."/>
            <person name="Li Z."/>
            <person name="Zhang A."/>
            <person name="Wang D."/>
            <person name="Liang C."/>
        </authorList>
    </citation>
    <scope>NUCLEOTIDE SEQUENCE [LARGE SCALE GENOMIC DNA]</scope>
    <source>
        <strain evidence="3">cv. G1812</strain>
    </source>
</reference>
<dbReference type="Proteomes" id="UP000015106">
    <property type="component" value="Chromosome 4"/>
</dbReference>